<dbReference type="GO" id="GO:0008449">
    <property type="term" value="F:N-acetylglucosamine-6-sulfatase activity"/>
    <property type="evidence" value="ECO:0007669"/>
    <property type="project" value="TreeGrafter"/>
</dbReference>
<evidence type="ECO:0000313" key="9">
    <source>
        <dbReference type="EMBL" id="PYH98424.1"/>
    </source>
</evidence>
<dbReference type="GO" id="GO:0005539">
    <property type="term" value="F:glycosaminoglycan binding"/>
    <property type="evidence" value="ECO:0007669"/>
    <property type="project" value="TreeGrafter"/>
</dbReference>
<evidence type="ECO:0000256" key="3">
    <source>
        <dbReference type="ARBA" id="ARBA00022801"/>
    </source>
</evidence>
<dbReference type="GO" id="GO:0004065">
    <property type="term" value="F:arylsulfatase activity"/>
    <property type="evidence" value="ECO:0007669"/>
    <property type="project" value="UniProtKB-UniRule"/>
</dbReference>
<organism evidence="9 10">
    <name type="scientific">Aspergillus ellipticus CBS 707.79</name>
    <dbReference type="NCBI Taxonomy" id="1448320"/>
    <lineage>
        <taxon>Eukaryota</taxon>
        <taxon>Fungi</taxon>
        <taxon>Dikarya</taxon>
        <taxon>Ascomycota</taxon>
        <taxon>Pezizomycotina</taxon>
        <taxon>Eurotiomycetes</taxon>
        <taxon>Eurotiomycetidae</taxon>
        <taxon>Eurotiales</taxon>
        <taxon>Aspergillaceae</taxon>
        <taxon>Aspergillus</taxon>
        <taxon>Aspergillus subgen. Circumdati</taxon>
    </lineage>
</organism>
<dbReference type="FunFam" id="3.40.720.10:FF:000051">
    <property type="entry name" value="Arylsulfatase"/>
    <property type="match status" value="1"/>
</dbReference>
<gene>
    <name evidence="9" type="ORF">BO71DRAFT_344857</name>
</gene>
<sequence>MKGLSLLAVAALAQASPALHALTDQSHAADRLTILEDELTAVDGQAILQEEVDPTGTLAKIADDQPSSAASPRPNIVFILVDDQDLQMDSVLYTPRINRHLVQQGTFYTNHFVTTALCCPSRVSLWTGKQAHNTNVTEIYPPYGGYPKFVAEGHHTNWLPLWLQSSGYTTYYTGKLFNAHTVDNYHAPFATGFNASDFVLDPYTYQYLNPVYQRNHDPPVSYQGQHTIDVLANKTLAFLDDALALALATSTSTPQDPFFLTVAPVAPHSNLAMADENDTTTFRFSAPIPARRHEHLFPAARVPRTPNFNPEFPTGVNWIASLPQQDAESVAYNDEFYRNRLRALQSVDELVEDIVLRLDEAGVLDNTYIFYTSDNGYHIGQHRLHPGKECGFEEDIRVPMFVRGPGVARGGEVDAVTTHIDVAPTLFRIAGLEAKAEFDGVAMPLTAEEIAADGQRGEHVNVEYWGRAGFEGAFGRADDGGPATFLNNTYKALRVVGPRFNLYYSVWCSGEHQLYDLTVDPYQLRNLYPDVESRDSAIRIEGYAAADVVSRLDALLMVLKSCTGVTCVRPWETLHPAGDVTSLQDALEGRFDAFYSDQVRVEYGWCELGYIVEAEGPQGPRIYSATHWSDWV</sequence>
<comment type="PTM">
    <text evidence="6">The conversion to 3-oxoalanine (also known as C-formylglycine, FGly), of a serine or cysteine residue in prokaryotes and of a cysteine residue in eukaryotes, is critical for catalytic activity.</text>
</comment>
<dbReference type="Pfam" id="PF00884">
    <property type="entry name" value="Sulfatase"/>
    <property type="match status" value="1"/>
</dbReference>
<dbReference type="EC" id="3.1.6.1" evidence="5"/>
<keyword evidence="10" id="KW-1185">Reference proteome</keyword>
<evidence type="ECO:0000256" key="5">
    <source>
        <dbReference type="PIRNR" id="PIRNR000972"/>
    </source>
</evidence>
<comment type="catalytic activity">
    <reaction evidence="5">
        <text>an aryl sulfate + H2O = a phenol + sulfate + H(+)</text>
        <dbReference type="Rhea" id="RHEA:17261"/>
        <dbReference type="ChEBI" id="CHEBI:15377"/>
        <dbReference type="ChEBI" id="CHEBI:15378"/>
        <dbReference type="ChEBI" id="CHEBI:16189"/>
        <dbReference type="ChEBI" id="CHEBI:33853"/>
        <dbReference type="ChEBI" id="CHEBI:140317"/>
        <dbReference type="EC" id="3.1.6.1"/>
    </reaction>
</comment>
<dbReference type="InterPro" id="IPR000917">
    <property type="entry name" value="Sulfatase_N"/>
</dbReference>
<evidence type="ECO:0000259" key="8">
    <source>
        <dbReference type="Pfam" id="PF00884"/>
    </source>
</evidence>
<dbReference type="VEuPathDB" id="FungiDB:BO71DRAFT_344857"/>
<accession>A0A319DP60</accession>
<feature type="chain" id="PRO_5016403992" description="Arylsulfatase" evidence="7">
    <location>
        <begin position="16"/>
        <end position="632"/>
    </location>
</feature>
<protein>
    <recommendedName>
        <fullName evidence="5">Arylsulfatase</fullName>
        <shortName evidence="5">AS</shortName>
        <ecNumber evidence="5">3.1.6.1</ecNumber>
    </recommendedName>
    <alternativeName>
        <fullName evidence="5">Aryl-sulfate sulphohydrolase</fullName>
    </alternativeName>
</protein>
<comment type="similarity">
    <text evidence="1 5">Belongs to the sulfatase family.</text>
</comment>
<dbReference type="PANTHER" id="PTHR43108:SF8">
    <property type="entry name" value="SD21168P"/>
    <property type="match status" value="1"/>
</dbReference>
<keyword evidence="2 7" id="KW-0732">Signal</keyword>
<dbReference type="InterPro" id="IPR024607">
    <property type="entry name" value="Sulfatase_CS"/>
</dbReference>
<dbReference type="OrthoDB" id="96314at2759"/>
<evidence type="ECO:0000256" key="1">
    <source>
        <dbReference type="ARBA" id="ARBA00008779"/>
    </source>
</evidence>
<dbReference type="InterPro" id="IPR017850">
    <property type="entry name" value="Alkaline_phosphatase_core_sf"/>
</dbReference>
<dbReference type="SUPFAM" id="SSF53649">
    <property type="entry name" value="Alkaline phosphatase-like"/>
    <property type="match status" value="1"/>
</dbReference>
<dbReference type="PANTHER" id="PTHR43108">
    <property type="entry name" value="N-ACETYLGLUCOSAMINE-6-SULFATASE FAMILY MEMBER"/>
    <property type="match status" value="1"/>
</dbReference>
<evidence type="ECO:0000313" key="10">
    <source>
        <dbReference type="Proteomes" id="UP000247810"/>
    </source>
</evidence>
<dbReference type="Proteomes" id="UP000247810">
    <property type="component" value="Unassembled WGS sequence"/>
</dbReference>
<dbReference type="AlphaFoldDB" id="A0A319DP60"/>
<evidence type="ECO:0000256" key="4">
    <source>
        <dbReference type="ARBA" id="ARBA00023180"/>
    </source>
</evidence>
<dbReference type="GO" id="GO:0018958">
    <property type="term" value="P:phenol-containing compound metabolic process"/>
    <property type="evidence" value="ECO:0007669"/>
    <property type="project" value="InterPro"/>
</dbReference>
<feature type="signal peptide" evidence="7">
    <location>
        <begin position="1"/>
        <end position="15"/>
    </location>
</feature>
<dbReference type="PIRSF" id="PIRSF000972">
    <property type="entry name" value="Arylsulf_plant"/>
    <property type="match status" value="1"/>
</dbReference>
<dbReference type="Gene3D" id="3.40.720.10">
    <property type="entry name" value="Alkaline Phosphatase, subunit A"/>
    <property type="match status" value="1"/>
</dbReference>
<evidence type="ECO:0000256" key="2">
    <source>
        <dbReference type="ARBA" id="ARBA00022729"/>
    </source>
</evidence>
<evidence type="ECO:0000256" key="6">
    <source>
        <dbReference type="PIRSR" id="PIRSR000972-50"/>
    </source>
</evidence>
<feature type="domain" description="Sulfatase N-terminal" evidence="8">
    <location>
        <begin position="74"/>
        <end position="431"/>
    </location>
</feature>
<keyword evidence="4" id="KW-0325">Glycoprotein</keyword>
<feature type="modified residue" description="3-oxoalanine (Cys)" evidence="6">
    <location>
        <position position="118"/>
    </location>
</feature>
<proteinExistence type="inferred from homology"/>
<dbReference type="CDD" id="cd16147">
    <property type="entry name" value="G6S"/>
    <property type="match status" value="1"/>
</dbReference>
<dbReference type="PROSITE" id="PS00523">
    <property type="entry name" value="SULFATASE_1"/>
    <property type="match status" value="1"/>
</dbReference>
<dbReference type="STRING" id="1448320.A0A319DP60"/>
<reference evidence="9 10" key="1">
    <citation type="submission" date="2018-02" db="EMBL/GenBank/DDBJ databases">
        <title>The genomes of Aspergillus section Nigri reveals drivers in fungal speciation.</title>
        <authorList>
            <consortium name="DOE Joint Genome Institute"/>
            <person name="Vesth T.C."/>
            <person name="Nybo J."/>
            <person name="Theobald S."/>
            <person name="Brandl J."/>
            <person name="Frisvad J.C."/>
            <person name="Nielsen K.F."/>
            <person name="Lyhne E.K."/>
            <person name="Kogle M.E."/>
            <person name="Kuo A."/>
            <person name="Riley R."/>
            <person name="Clum A."/>
            <person name="Nolan M."/>
            <person name="Lipzen A."/>
            <person name="Salamov A."/>
            <person name="Henrissat B."/>
            <person name="Wiebenga A."/>
            <person name="De vries R.P."/>
            <person name="Grigoriev I.V."/>
            <person name="Mortensen U.H."/>
            <person name="Andersen M.R."/>
            <person name="Baker S.E."/>
        </authorList>
    </citation>
    <scope>NUCLEOTIDE SEQUENCE [LARGE SCALE GENOMIC DNA]</scope>
    <source>
        <strain evidence="9 10">CBS 707.79</strain>
    </source>
</reference>
<keyword evidence="3 5" id="KW-0378">Hydrolase</keyword>
<name>A0A319DP60_9EURO</name>
<dbReference type="EMBL" id="KZ825811">
    <property type="protein sequence ID" value="PYH98424.1"/>
    <property type="molecule type" value="Genomic_DNA"/>
</dbReference>
<dbReference type="InterPro" id="IPR012083">
    <property type="entry name" value="Arylsulfatase"/>
</dbReference>
<evidence type="ECO:0000256" key="7">
    <source>
        <dbReference type="SAM" id="SignalP"/>
    </source>
</evidence>